<accession>A0A1G8I9U9</accession>
<evidence type="ECO:0000313" key="1">
    <source>
        <dbReference type="EMBL" id="SDI15632.1"/>
    </source>
</evidence>
<keyword evidence="2" id="KW-1185">Reference proteome</keyword>
<dbReference type="STRING" id="930129.SAMN05216352_105100"/>
<dbReference type="Proteomes" id="UP000199017">
    <property type="component" value="Unassembled WGS sequence"/>
</dbReference>
<evidence type="ECO:0000313" key="2">
    <source>
        <dbReference type="Proteomes" id="UP000199017"/>
    </source>
</evidence>
<reference evidence="1 2" key="1">
    <citation type="submission" date="2016-10" db="EMBL/GenBank/DDBJ databases">
        <authorList>
            <person name="de Groot N.N."/>
        </authorList>
    </citation>
    <scope>NUCLEOTIDE SEQUENCE [LARGE SCALE GENOMIC DNA]</scope>
    <source>
        <strain evidence="2">P4B,CCM 7963,CECT 7998,DSM 25260,IBRC-M 10614,KCTC 13821</strain>
    </source>
</reference>
<protein>
    <submittedName>
        <fullName evidence="1">Uncharacterized protein</fullName>
    </submittedName>
</protein>
<gene>
    <name evidence="1" type="ORF">SAMN05216352_105100</name>
</gene>
<sequence length="41" mass="4834">MKEKTCNTPFVVILSKLEFIYRLTNSFLYTLSDNYKNKRGG</sequence>
<proteinExistence type="predicted"/>
<dbReference type="AlphaFoldDB" id="A0A1G8I9U9"/>
<organism evidence="1 2">
    <name type="scientific">Alteribacillus bidgolensis</name>
    <dbReference type="NCBI Taxonomy" id="930129"/>
    <lineage>
        <taxon>Bacteria</taxon>
        <taxon>Bacillati</taxon>
        <taxon>Bacillota</taxon>
        <taxon>Bacilli</taxon>
        <taxon>Bacillales</taxon>
        <taxon>Bacillaceae</taxon>
        <taxon>Alteribacillus</taxon>
    </lineage>
</organism>
<name>A0A1G8I9U9_9BACI</name>
<dbReference type="EMBL" id="FNDU01000005">
    <property type="protein sequence ID" value="SDI15632.1"/>
    <property type="molecule type" value="Genomic_DNA"/>
</dbReference>